<evidence type="ECO:0000313" key="2">
    <source>
        <dbReference type="EMBL" id="KAK0628302.1"/>
    </source>
</evidence>
<gene>
    <name evidence="2" type="ORF">B0T17DRAFT_149874</name>
</gene>
<dbReference type="EMBL" id="JAULSR010000002">
    <property type="protein sequence ID" value="KAK0628302.1"/>
    <property type="molecule type" value="Genomic_DNA"/>
</dbReference>
<organism evidence="2 3">
    <name type="scientific">Bombardia bombarda</name>
    <dbReference type="NCBI Taxonomy" id="252184"/>
    <lineage>
        <taxon>Eukaryota</taxon>
        <taxon>Fungi</taxon>
        <taxon>Dikarya</taxon>
        <taxon>Ascomycota</taxon>
        <taxon>Pezizomycotina</taxon>
        <taxon>Sordariomycetes</taxon>
        <taxon>Sordariomycetidae</taxon>
        <taxon>Sordariales</taxon>
        <taxon>Lasiosphaeriaceae</taxon>
        <taxon>Bombardia</taxon>
    </lineage>
</organism>
<comment type="caution">
    <text evidence="2">The sequence shown here is derived from an EMBL/GenBank/DDBJ whole genome shotgun (WGS) entry which is preliminary data.</text>
</comment>
<proteinExistence type="predicted"/>
<keyword evidence="1" id="KW-0812">Transmembrane</keyword>
<dbReference type="Proteomes" id="UP001174934">
    <property type="component" value="Unassembled WGS sequence"/>
</dbReference>
<feature type="transmembrane region" description="Helical" evidence="1">
    <location>
        <begin position="6"/>
        <end position="23"/>
    </location>
</feature>
<keyword evidence="1" id="KW-0472">Membrane</keyword>
<keyword evidence="3" id="KW-1185">Reference proteome</keyword>
<accession>A0AA39X7E8</accession>
<evidence type="ECO:0000313" key="3">
    <source>
        <dbReference type="Proteomes" id="UP001174934"/>
    </source>
</evidence>
<sequence length="510" mass="58787">MAFDPLSLIGYVGVAMGAINFFLSTIPRIKQFRHDFRTASQQLSDYNIDIILAMITFRAWEETWSRGARKMQKDDYIYFWGVDGYRHVRDRLTEIINQVDEIGRGLYANVDVEQPERRFDMTEHDWRQWHAGLKERVDNFEPNAGWTKKLGMALGDLMILDGRSSRLKRLTEQLLSLSKAKLQERGFRTIKGEITDAALARILDHKNWVTEYSNVLTKLHSQSLSEWGTWSLVLRAPDPEGNVSSNNQENSFLVEFDSCPEQSGGDTDTGIVKFRPHSACRFPDLVEWYAAEVAGNHVLRDMPQSRNTTTLFNWFHHQVQSLSNLDFVETALALANWTVLLWQTPWTNGICTCQIRFVKVAHQDTSDDGTTDVATFTAAIYCAKDPDRTHIPGRKALSLAISLTELAIKQPLILNQEIRGRTTFSVGGLGNKTFTQEELLGRISATKGAAFRRAVEYCFWYDNRERQERRRFQPDDIIHFEERVLQQIEPYYLAQRENDQRRKVLGLPQI</sequence>
<name>A0AA39X7E8_9PEZI</name>
<evidence type="ECO:0000256" key="1">
    <source>
        <dbReference type="SAM" id="Phobius"/>
    </source>
</evidence>
<keyword evidence="1" id="KW-1133">Transmembrane helix</keyword>
<reference evidence="2" key="1">
    <citation type="submission" date="2023-06" db="EMBL/GenBank/DDBJ databases">
        <title>Genome-scale phylogeny and comparative genomics of the fungal order Sordariales.</title>
        <authorList>
            <consortium name="Lawrence Berkeley National Laboratory"/>
            <person name="Hensen N."/>
            <person name="Bonometti L."/>
            <person name="Westerberg I."/>
            <person name="Brannstrom I.O."/>
            <person name="Guillou S."/>
            <person name="Cros-Aarteil S."/>
            <person name="Calhoun S."/>
            <person name="Haridas S."/>
            <person name="Kuo A."/>
            <person name="Mondo S."/>
            <person name="Pangilinan J."/>
            <person name="Riley R."/>
            <person name="LaButti K."/>
            <person name="Andreopoulos B."/>
            <person name="Lipzen A."/>
            <person name="Chen C."/>
            <person name="Yanf M."/>
            <person name="Daum C."/>
            <person name="Ng V."/>
            <person name="Clum A."/>
            <person name="Steindorff A."/>
            <person name="Ohm R."/>
            <person name="Martin F."/>
            <person name="Silar P."/>
            <person name="Natvig D."/>
            <person name="Lalanne C."/>
            <person name="Gautier V."/>
            <person name="Ament-velasquez S.L."/>
            <person name="Kruys A."/>
            <person name="Hutchinson M.I."/>
            <person name="Powell A.J."/>
            <person name="Barry K."/>
            <person name="Miller A.N."/>
            <person name="Grigoriev I.V."/>
            <person name="Debuchy R."/>
            <person name="Gladieux P."/>
            <person name="Thoren M.H."/>
            <person name="Johannesson H."/>
        </authorList>
    </citation>
    <scope>NUCLEOTIDE SEQUENCE</scope>
    <source>
        <strain evidence="2">SMH3391-2</strain>
    </source>
</reference>
<protein>
    <submittedName>
        <fullName evidence="2">Uncharacterized protein</fullName>
    </submittedName>
</protein>
<dbReference type="AlphaFoldDB" id="A0AA39X7E8"/>